<proteinExistence type="predicted"/>
<dbReference type="EMBL" id="CAJJDM010000008">
    <property type="protein sequence ID" value="CAD8047072.1"/>
    <property type="molecule type" value="Genomic_DNA"/>
</dbReference>
<reference evidence="2" key="1">
    <citation type="submission" date="2021-01" db="EMBL/GenBank/DDBJ databases">
        <authorList>
            <consortium name="Genoscope - CEA"/>
            <person name="William W."/>
        </authorList>
    </citation>
    <scope>NUCLEOTIDE SEQUENCE</scope>
</reference>
<keyword evidence="3" id="KW-1185">Reference proteome</keyword>
<name>A0A8S1JWL1_PARPR</name>
<dbReference type="PROSITE" id="PS51465">
    <property type="entry name" value="KAZAL_2"/>
    <property type="match status" value="1"/>
</dbReference>
<comment type="caution">
    <text evidence="2">The sequence shown here is derived from an EMBL/GenBank/DDBJ whole genome shotgun (WGS) entry which is preliminary data.</text>
</comment>
<accession>A0A8S1JWL1</accession>
<feature type="domain" description="Kazal-like" evidence="1">
    <location>
        <begin position="11"/>
        <end position="66"/>
    </location>
</feature>
<evidence type="ECO:0000313" key="2">
    <source>
        <dbReference type="EMBL" id="CAD8047072.1"/>
    </source>
</evidence>
<evidence type="ECO:0000259" key="1">
    <source>
        <dbReference type="PROSITE" id="PS51465"/>
    </source>
</evidence>
<protein>
    <recommendedName>
        <fullName evidence="1">Kazal-like domain-containing protein</fullName>
    </recommendedName>
</protein>
<dbReference type="AlphaFoldDB" id="A0A8S1JWL1"/>
<organism evidence="2 3">
    <name type="scientific">Paramecium primaurelia</name>
    <dbReference type="NCBI Taxonomy" id="5886"/>
    <lineage>
        <taxon>Eukaryota</taxon>
        <taxon>Sar</taxon>
        <taxon>Alveolata</taxon>
        <taxon>Ciliophora</taxon>
        <taxon>Intramacronucleata</taxon>
        <taxon>Oligohymenophorea</taxon>
        <taxon>Peniculida</taxon>
        <taxon>Parameciidae</taxon>
        <taxon>Paramecium</taxon>
    </lineage>
</organism>
<evidence type="ECO:0000313" key="3">
    <source>
        <dbReference type="Proteomes" id="UP000688137"/>
    </source>
</evidence>
<dbReference type="InterPro" id="IPR002350">
    <property type="entry name" value="Kazal_dom"/>
</dbReference>
<sequence>MIFFILFQLIRTQIFDCPITQSKCTDNYSPVCGLTINMQQIQTYINQCYACKANLVVKYMNGECIDHQDEKTSNNHIDQDNQNTNSTFTPSGNQTQFFSCFDPRPSICGTNLKPTCGFLDSLTHCNGKYCYAQFINECHACRNTSIHNYFFGDCSEYKQTQPTIIQCNLDIKNQCDIMEQIDVCGFLDETTVCKNQPCLQPFKNTCEPCNQSNIQSYFIGNCNDYQYLFFGKEQEEDVFVQKYQYCQPERPSTCNQEFSQTCGVLKSCNGTACERIYDNPCDACKNTQIEGYYLGQCQQNFGYIIQIFMIQILI</sequence>
<gene>
    <name evidence="2" type="ORF">PPRIM_AZ9-3.1.T0110245</name>
</gene>
<dbReference type="Proteomes" id="UP000688137">
    <property type="component" value="Unassembled WGS sequence"/>
</dbReference>
<dbReference type="OMA" id="INECHAC"/>